<sequence length="70" mass="8407">MPIYVFMYMCVCIVCGNSFTKTKKKIVSTLIYPTETEKIVLFLYSIYTCVHLFNYRHYRICVFVCRLETQ</sequence>
<accession>T1E3I3</accession>
<organism evidence="1">
    <name type="scientific">Psorophora albipes</name>
    <dbReference type="NCBI Taxonomy" id="869069"/>
    <lineage>
        <taxon>Eukaryota</taxon>
        <taxon>Metazoa</taxon>
        <taxon>Ecdysozoa</taxon>
        <taxon>Arthropoda</taxon>
        <taxon>Hexapoda</taxon>
        <taxon>Insecta</taxon>
        <taxon>Pterygota</taxon>
        <taxon>Neoptera</taxon>
        <taxon>Endopterygota</taxon>
        <taxon>Diptera</taxon>
        <taxon>Nematocera</taxon>
        <taxon>Culicoidea</taxon>
        <taxon>Culicidae</taxon>
        <taxon>Culicinae</taxon>
        <taxon>Aedini</taxon>
        <taxon>Psorophora</taxon>
    </lineage>
</organism>
<proteinExistence type="evidence at transcript level"/>
<dbReference type="AlphaFoldDB" id="T1E3I3"/>
<dbReference type="EMBL" id="GALA01000330">
    <property type="protein sequence ID" value="JAA94522.1"/>
    <property type="molecule type" value="mRNA"/>
</dbReference>
<evidence type="ECO:0000313" key="1">
    <source>
        <dbReference type="EMBL" id="JAA94522.1"/>
    </source>
</evidence>
<name>T1E3I3_9DIPT</name>
<protein>
    <submittedName>
        <fullName evidence="1">Putative secreted protein</fullName>
    </submittedName>
</protein>
<reference evidence="1" key="1">
    <citation type="journal article" date="2013" name="BMC Genomics">
        <title>A deep insight into the sialotranscriptome of the mosquito, Psorophora albipes.</title>
        <authorList>
            <person name="Chagas A.C."/>
            <person name="Calvo E."/>
            <person name="Rios-Velasquez C.M."/>
            <person name="Pessoa F.A."/>
            <person name="Medeiros J.F."/>
            <person name="Ribeiro J.M."/>
        </authorList>
    </citation>
    <scope>NUCLEOTIDE SEQUENCE</scope>
</reference>